<organism evidence="1 2">
    <name type="scientific">Halorubrum sodomense</name>
    <dbReference type="NCBI Taxonomy" id="35743"/>
    <lineage>
        <taxon>Archaea</taxon>
        <taxon>Methanobacteriati</taxon>
        <taxon>Methanobacteriota</taxon>
        <taxon>Stenosarchaea group</taxon>
        <taxon>Halobacteria</taxon>
        <taxon>Halobacteriales</taxon>
        <taxon>Haloferacaceae</taxon>
        <taxon>Halorubrum</taxon>
    </lineage>
</organism>
<gene>
    <name evidence="1" type="ORF">SAMN04487937_1600</name>
</gene>
<protein>
    <submittedName>
        <fullName evidence="1">Uncharacterized protein</fullName>
    </submittedName>
</protein>
<evidence type="ECO:0000313" key="2">
    <source>
        <dbReference type="Proteomes" id="UP000198932"/>
    </source>
</evidence>
<reference evidence="2" key="1">
    <citation type="submission" date="2016-10" db="EMBL/GenBank/DDBJ databases">
        <authorList>
            <person name="Varghese N."/>
            <person name="Submissions S."/>
        </authorList>
    </citation>
    <scope>NUCLEOTIDE SEQUENCE [LARGE SCALE GENOMIC DNA]</scope>
    <source>
        <strain evidence="2">RD 26</strain>
    </source>
</reference>
<name>A0A1I6G474_HALSD</name>
<dbReference type="EMBL" id="FOYN01000002">
    <property type="protein sequence ID" value="SFR36986.1"/>
    <property type="molecule type" value="Genomic_DNA"/>
</dbReference>
<dbReference type="OrthoDB" id="202815at2157"/>
<dbReference type="AlphaFoldDB" id="A0A1I6G474"/>
<dbReference type="RefSeq" id="WP_143103862.1">
    <property type="nucleotide sequence ID" value="NZ_FOYN01000002.1"/>
</dbReference>
<proteinExistence type="predicted"/>
<dbReference type="Proteomes" id="UP000198932">
    <property type="component" value="Unassembled WGS sequence"/>
</dbReference>
<dbReference type="PROSITE" id="PS51257">
    <property type="entry name" value="PROKAR_LIPOPROTEIN"/>
    <property type="match status" value="1"/>
</dbReference>
<keyword evidence="2" id="KW-1185">Reference proteome</keyword>
<sequence length="118" mass="12759">MPCVTRRALLRCTGLAATVSVAGCGLRSDDDVFLSAGSLGFANLDDLPHRLGVRVVDAPETYRTDDGDERGVPLPQRHLHASVSLRPGDTVLYPDAFTEPIEYEVKITVDGAPPRSER</sequence>
<accession>A0A1I6G474</accession>
<evidence type="ECO:0000313" key="1">
    <source>
        <dbReference type="EMBL" id="SFR36986.1"/>
    </source>
</evidence>